<comment type="caution">
    <text evidence="2">The sequence shown here is derived from an EMBL/GenBank/DDBJ whole genome shotgun (WGS) entry which is preliminary data.</text>
</comment>
<feature type="signal peptide" evidence="1">
    <location>
        <begin position="1"/>
        <end position="20"/>
    </location>
</feature>
<feature type="chain" id="PRO_5006917753" description="Secreted protein" evidence="1">
    <location>
        <begin position="21"/>
        <end position="120"/>
    </location>
</feature>
<name>A0A0W0YM30_9GAMM</name>
<gene>
    <name evidence="2" type="ORF">Lsha_2487</name>
</gene>
<reference evidence="2 3" key="1">
    <citation type="submission" date="2015-11" db="EMBL/GenBank/DDBJ databases">
        <title>Genomic analysis of 38 Legionella species identifies large and diverse effector repertoires.</title>
        <authorList>
            <person name="Burstein D."/>
            <person name="Amaro F."/>
            <person name="Zusman T."/>
            <person name="Lifshitz Z."/>
            <person name="Cohen O."/>
            <person name="Gilbert J.A."/>
            <person name="Pupko T."/>
            <person name="Shuman H.A."/>
            <person name="Segal G."/>
        </authorList>
    </citation>
    <scope>NUCLEOTIDE SEQUENCE [LARGE SCALE GENOMIC DNA]</scope>
    <source>
        <strain evidence="2 3">ATCC 49655</strain>
    </source>
</reference>
<dbReference type="AlphaFoldDB" id="A0A0W0YM30"/>
<evidence type="ECO:0008006" key="4">
    <source>
        <dbReference type="Google" id="ProtNLM"/>
    </source>
</evidence>
<keyword evidence="1" id="KW-0732">Signal</keyword>
<accession>A0A0W0YM30</accession>
<protein>
    <recommendedName>
        <fullName evidence="4">Secreted protein</fullName>
    </recommendedName>
</protein>
<proteinExistence type="predicted"/>
<sequence>MNILKIATLVLLISSQSLYADGECKGDSAVAQFCVYRFDCGSNKNQLVGQNICSDKPGGCGTWSAAQIWNASKVCDQKDIKPNKVRSGSGSLGTGLYNPYRIQDSSQCFNNPSTSTCKRK</sequence>
<evidence type="ECO:0000256" key="1">
    <source>
        <dbReference type="SAM" id="SignalP"/>
    </source>
</evidence>
<dbReference type="PATRIC" id="fig|1122169.6.peg.2858"/>
<dbReference type="EMBL" id="LNYW01000066">
    <property type="protein sequence ID" value="KTD57646.1"/>
    <property type="molecule type" value="Genomic_DNA"/>
</dbReference>
<keyword evidence="3" id="KW-1185">Reference proteome</keyword>
<evidence type="ECO:0000313" key="2">
    <source>
        <dbReference type="EMBL" id="KTD57646.1"/>
    </source>
</evidence>
<evidence type="ECO:0000313" key="3">
    <source>
        <dbReference type="Proteomes" id="UP000054600"/>
    </source>
</evidence>
<organism evidence="2 3">
    <name type="scientific">Legionella shakespearei DSM 23087</name>
    <dbReference type="NCBI Taxonomy" id="1122169"/>
    <lineage>
        <taxon>Bacteria</taxon>
        <taxon>Pseudomonadati</taxon>
        <taxon>Pseudomonadota</taxon>
        <taxon>Gammaproteobacteria</taxon>
        <taxon>Legionellales</taxon>
        <taxon>Legionellaceae</taxon>
        <taxon>Legionella</taxon>
    </lineage>
</organism>
<dbReference type="Proteomes" id="UP000054600">
    <property type="component" value="Unassembled WGS sequence"/>
</dbReference>